<protein>
    <recommendedName>
        <fullName evidence="4">Lysozyme inhibitor LprI N-terminal domain-containing protein</fullName>
    </recommendedName>
</protein>
<feature type="signal peptide" evidence="1">
    <location>
        <begin position="1"/>
        <end position="18"/>
    </location>
</feature>
<name>A0A084U954_9HYPH</name>
<dbReference type="PATRIC" id="fig|472175.3.peg.524"/>
<evidence type="ECO:0008006" key="4">
    <source>
        <dbReference type="Google" id="ProtNLM"/>
    </source>
</evidence>
<keyword evidence="3" id="KW-1185">Reference proteome</keyword>
<dbReference type="OrthoDB" id="7726273at2"/>
<evidence type="ECO:0000256" key="1">
    <source>
        <dbReference type="SAM" id="SignalP"/>
    </source>
</evidence>
<dbReference type="STRING" id="472175.EL18_00506"/>
<dbReference type="EMBL" id="JMQM01000001">
    <property type="protein sequence ID" value="KFB09490.1"/>
    <property type="molecule type" value="Genomic_DNA"/>
</dbReference>
<evidence type="ECO:0000313" key="2">
    <source>
        <dbReference type="EMBL" id="KFB09490.1"/>
    </source>
</evidence>
<dbReference type="eggNOG" id="ENOG50332ZJ">
    <property type="taxonomic scope" value="Bacteria"/>
</dbReference>
<dbReference type="AlphaFoldDB" id="A0A084U954"/>
<gene>
    <name evidence="2" type="ORF">EL18_00506</name>
</gene>
<keyword evidence="1" id="KW-0732">Signal</keyword>
<evidence type="ECO:0000313" key="3">
    <source>
        <dbReference type="Proteomes" id="UP000053675"/>
    </source>
</evidence>
<dbReference type="RefSeq" id="WP_036479452.1">
    <property type="nucleotide sequence ID" value="NZ_JMQM01000001.1"/>
</dbReference>
<proteinExistence type="predicted"/>
<feature type="chain" id="PRO_5001783071" description="Lysozyme inhibitor LprI N-terminal domain-containing protein" evidence="1">
    <location>
        <begin position="19"/>
        <end position="108"/>
    </location>
</feature>
<organism evidence="2 3">
    <name type="scientific">Nitratireductor basaltis</name>
    <dbReference type="NCBI Taxonomy" id="472175"/>
    <lineage>
        <taxon>Bacteria</taxon>
        <taxon>Pseudomonadati</taxon>
        <taxon>Pseudomonadota</taxon>
        <taxon>Alphaproteobacteria</taxon>
        <taxon>Hyphomicrobiales</taxon>
        <taxon>Phyllobacteriaceae</taxon>
        <taxon>Nitratireductor</taxon>
    </lineage>
</organism>
<reference evidence="2 3" key="1">
    <citation type="submission" date="2014-05" db="EMBL/GenBank/DDBJ databases">
        <title>Draft Genome Sequence of Nitratireductor basaltis Strain UMTGB225, A Marine Bacterium Isolated from Green Barrel Tunicate.</title>
        <authorList>
            <person name="Gan H.Y."/>
        </authorList>
    </citation>
    <scope>NUCLEOTIDE SEQUENCE [LARGE SCALE GENOMIC DNA]</scope>
    <source>
        <strain evidence="2 3">UMTGB225</strain>
    </source>
</reference>
<dbReference type="Proteomes" id="UP000053675">
    <property type="component" value="Unassembled WGS sequence"/>
</dbReference>
<comment type="caution">
    <text evidence="2">The sequence shown here is derived from an EMBL/GenBank/DDBJ whole genome shotgun (WGS) entry which is preliminary data.</text>
</comment>
<accession>A0A084U954</accession>
<sequence>MRHLVLAALLATASPVGAEDVPEHQLSDWQQKKCATFTQAYEAALKQLGTDDLRPEFLASQQAFMDSQCMDRKTLCPASGKELEIANIVSLEMIHLGASGTFLPYDCR</sequence>